<keyword evidence="2" id="KW-1185">Reference proteome</keyword>
<comment type="caution">
    <text evidence="1">The sequence shown here is derived from an EMBL/GenBank/DDBJ whole genome shotgun (WGS) entry which is preliminary data.</text>
</comment>
<sequence length="83" mass="9337">MISHVGEPVHLILDGGRPARFYWHERWTITQATADAFDWLGDDSRVASWHVAAQTEDLSDAAEFELTRDYAAGGWLIDSVTYA</sequence>
<reference evidence="1" key="1">
    <citation type="journal article" date="2014" name="Int. J. Syst. Evol. Microbiol.">
        <title>Complete genome of a new Firmicutes species belonging to the dominant human colonic microbiota ('Ruminococcus bicirculans') reveals two chromosomes and a selective capacity to utilize plant glucans.</title>
        <authorList>
            <consortium name="NISC Comparative Sequencing Program"/>
            <person name="Wegmann U."/>
            <person name="Louis P."/>
            <person name="Goesmann A."/>
            <person name="Henrissat B."/>
            <person name="Duncan S.H."/>
            <person name="Flint H.J."/>
        </authorList>
    </citation>
    <scope>NUCLEOTIDE SEQUENCE</scope>
    <source>
        <strain evidence="1">JCM 17590</strain>
    </source>
</reference>
<gene>
    <name evidence="1" type="ORF">GCM10022286_00890</name>
</gene>
<reference evidence="1" key="2">
    <citation type="submission" date="2023-12" db="EMBL/GenBank/DDBJ databases">
        <authorList>
            <person name="Sun Q."/>
            <person name="Inoue M."/>
        </authorList>
    </citation>
    <scope>NUCLEOTIDE SEQUENCE</scope>
    <source>
        <strain evidence="1">JCM 17590</strain>
    </source>
</reference>
<dbReference type="Proteomes" id="UP001415169">
    <property type="component" value="Unassembled WGS sequence"/>
</dbReference>
<evidence type="ECO:0000313" key="2">
    <source>
        <dbReference type="Proteomes" id="UP001415169"/>
    </source>
</evidence>
<dbReference type="EMBL" id="BAABBV010000001">
    <property type="protein sequence ID" value="GAA4153923.1"/>
    <property type="molecule type" value="Genomic_DNA"/>
</dbReference>
<accession>A0ABP7ZCZ4</accession>
<dbReference type="RefSeq" id="WP_344789771.1">
    <property type="nucleotide sequence ID" value="NZ_BAABBV010000001.1"/>
</dbReference>
<organism evidence="1 2">
    <name type="scientific">Gryllotalpicola daejeonensis</name>
    <dbReference type="NCBI Taxonomy" id="993087"/>
    <lineage>
        <taxon>Bacteria</taxon>
        <taxon>Bacillati</taxon>
        <taxon>Actinomycetota</taxon>
        <taxon>Actinomycetes</taxon>
        <taxon>Micrococcales</taxon>
        <taxon>Microbacteriaceae</taxon>
        <taxon>Gryllotalpicola</taxon>
    </lineage>
</organism>
<proteinExistence type="predicted"/>
<protein>
    <submittedName>
        <fullName evidence="1">Uncharacterized protein</fullName>
    </submittedName>
</protein>
<evidence type="ECO:0000313" key="1">
    <source>
        <dbReference type="EMBL" id="GAA4153923.1"/>
    </source>
</evidence>
<name>A0ABP7ZCZ4_9MICO</name>